<evidence type="ECO:0000313" key="2">
    <source>
        <dbReference type="EMBL" id="GAA0341386.1"/>
    </source>
</evidence>
<proteinExistence type="predicted"/>
<dbReference type="EMBL" id="BAAABM010000029">
    <property type="protein sequence ID" value="GAA0341386.1"/>
    <property type="molecule type" value="Genomic_DNA"/>
</dbReference>
<dbReference type="RefSeq" id="WP_252798597.1">
    <property type="nucleotide sequence ID" value="NZ_BAAABM010000029.1"/>
</dbReference>
<dbReference type="InterPro" id="IPR005532">
    <property type="entry name" value="SUMF_dom"/>
</dbReference>
<dbReference type="PANTHER" id="PTHR23150">
    <property type="entry name" value="SULFATASE MODIFYING FACTOR 1, 2"/>
    <property type="match status" value="1"/>
</dbReference>
<dbReference type="Pfam" id="PF03781">
    <property type="entry name" value="FGE-sulfatase"/>
    <property type="match status" value="1"/>
</dbReference>
<dbReference type="InterPro" id="IPR042095">
    <property type="entry name" value="SUMF_sf"/>
</dbReference>
<feature type="domain" description="Sulfatase-modifying factor enzyme-like" evidence="1">
    <location>
        <begin position="177"/>
        <end position="443"/>
    </location>
</feature>
<name>A0ABN0WLR8_9ACTN</name>
<gene>
    <name evidence="2" type="ORF">GCM10010151_33660</name>
</gene>
<dbReference type="Gene3D" id="3.90.1580.10">
    <property type="entry name" value="paralog of FGE (formylglycine-generating enzyme)"/>
    <property type="match status" value="1"/>
</dbReference>
<sequence length="448" mass="50216">MEPAEDLSGGDVGALAVDGSSDEAYWRGIERITAELDRSADLDRLRDLSRRHPEWPVRAACVRILGDRFADRPAAQEAIAAATHDEVDWVAFTAIRVCGEQRVALAARDLIRISGWPSNFTKPGYARKPVGCGAAFTKRALISIFGSEDPDELRALENEHFGEVLRRAAEVRPRAGDDVVLVPAGPFIAGATVREIGPFQMNDTDNPLRAAELPAFLIDRTAVTNERYARFLQDIGDSTDFDHPDQPEHRDHRPVHWHDPRFNAPGMPVVGIDWYDAWAFAKWAGGRLPSEAEWEKAARGTDGRVFPWGNDWDPARANYVERAFEAEVHDLADLESLLVKVTATDVPKRPVLPADSLPEGASPYGLLHMAGNVWEMTRTNFFTRADLDPFFRHLRPVEFMNRREAFYVLRGGTWTSPPVCLTTYYRGKDLLTDKHNEIGFRCVYPAES</sequence>
<dbReference type="InterPro" id="IPR016187">
    <property type="entry name" value="CTDL_fold"/>
</dbReference>
<evidence type="ECO:0000259" key="1">
    <source>
        <dbReference type="Pfam" id="PF03781"/>
    </source>
</evidence>
<dbReference type="Proteomes" id="UP001501822">
    <property type="component" value="Unassembled WGS sequence"/>
</dbReference>
<reference evidence="2 3" key="1">
    <citation type="journal article" date="2019" name="Int. J. Syst. Evol. Microbiol.">
        <title>The Global Catalogue of Microorganisms (GCM) 10K type strain sequencing project: providing services to taxonomists for standard genome sequencing and annotation.</title>
        <authorList>
            <consortium name="The Broad Institute Genomics Platform"/>
            <consortium name="The Broad Institute Genome Sequencing Center for Infectious Disease"/>
            <person name="Wu L."/>
            <person name="Ma J."/>
        </authorList>
    </citation>
    <scope>NUCLEOTIDE SEQUENCE [LARGE SCALE GENOMIC DNA]</scope>
    <source>
        <strain evidence="2 3">JCM 3146</strain>
    </source>
</reference>
<comment type="caution">
    <text evidence="2">The sequence shown here is derived from an EMBL/GenBank/DDBJ whole genome shotgun (WGS) entry which is preliminary data.</text>
</comment>
<evidence type="ECO:0000313" key="3">
    <source>
        <dbReference type="Proteomes" id="UP001501822"/>
    </source>
</evidence>
<accession>A0ABN0WLR8</accession>
<protein>
    <submittedName>
        <fullName evidence="2">Formylglycine-generating enzyme family protein</fullName>
    </submittedName>
</protein>
<dbReference type="SUPFAM" id="SSF56436">
    <property type="entry name" value="C-type lectin-like"/>
    <property type="match status" value="1"/>
</dbReference>
<keyword evidence="3" id="KW-1185">Reference proteome</keyword>
<dbReference type="PANTHER" id="PTHR23150:SF19">
    <property type="entry name" value="FORMYLGLYCINE-GENERATING ENZYME"/>
    <property type="match status" value="1"/>
</dbReference>
<organism evidence="2 3">
    <name type="scientific">Actinoallomurus spadix</name>
    <dbReference type="NCBI Taxonomy" id="79912"/>
    <lineage>
        <taxon>Bacteria</taxon>
        <taxon>Bacillati</taxon>
        <taxon>Actinomycetota</taxon>
        <taxon>Actinomycetes</taxon>
        <taxon>Streptosporangiales</taxon>
        <taxon>Thermomonosporaceae</taxon>
        <taxon>Actinoallomurus</taxon>
    </lineage>
</organism>
<dbReference type="InterPro" id="IPR051043">
    <property type="entry name" value="Sulfatase_Mod_Factor_Kinase"/>
</dbReference>